<dbReference type="GO" id="GO:0005829">
    <property type="term" value="C:cytosol"/>
    <property type="evidence" value="ECO:0007669"/>
    <property type="project" value="TreeGrafter"/>
</dbReference>
<feature type="binding site" evidence="10">
    <location>
        <begin position="31"/>
        <end position="37"/>
    </location>
    <ligand>
        <name>ATP</name>
        <dbReference type="ChEBI" id="CHEBI:30616"/>
    </ligand>
</feature>
<dbReference type="InterPro" id="IPR001674">
    <property type="entry name" value="GMP_synth_C"/>
</dbReference>
<evidence type="ECO:0000256" key="10">
    <source>
        <dbReference type="PROSITE-ProRule" id="PRU00886"/>
    </source>
</evidence>
<dbReference type="AlphaFoldDB" id="A0A3A4RBJ3"/>
<evidence type="ECO:0000256" key="4">
    <source>
        <dbReference type="ARBA" id="ARBA00022598"/>
    </source>
</evidence>
<dbReference type="GO" id="GO:0005524">
    <property type="term" value="F:ATP binding"/>
    <property type="evidence" value="ECO:0007669"/>
    <property type="project" value="UniProtKB-UniRule"/>
</dbReference>
<dbReference type="PROSITE" id="PS51553">
    <property type="entry name" value="GMPS_ATP_PPASE"/>
    <property type="match status" value="1"/>
</dbReference>
<dbReference type="SUPFAM" id="SSF52402">
    <property type="entry name" value="Adenine nucleotide alpha hydrolases-like"/>
    <property type="match status" value="1"/>
</dbReference>
<accession>A0A3A4RBJ3</accession>
<evidence type="ECO:0000256" key="7">
    <source>
        <dbReference type="ARBA" id="ARBA00022755"/>
    </source>
</evidence>
<evidence type="ECO:0000256" key="9">
    <source>
        <dbReference type="ARBA" id="ARBA00022962"/>
    </source>
</evidence>
<dbReference type="SUPFAM" id="SSF54810">
    <property type="entry name" value="GMP synthetase C-terminal dimerisation domain"/>
    <property type="match status" value="2"/>
</dbReference>
<dbReference type="InterPro" id="IPR014729">
    <property type="entry name" value="Rossmann-like_a/b/a_fold"/>
</dbReference>
<dbReference type="GO" id="GO:0003921">
    <property type="term" value="F:GMP synthase activity"/>
    <property type="evidence" value="ECO:0007669"/>
    <property type="project" value="InterPro"/>
</dbReference>
<dbReference type="InterPro" id="IPR025777">
    <property type="entry name" value="GMPS_ATP_PPase_dom"/>
</dbReference>
<comment type="caution">
    <text evidence="12">The sequence shown here is derived from an EMBL/GenBank/DDBJ whole genome shotgun (WGS) entry which is preliminary data.</text>
</comment>
<feature type="non-terminal residue" evidence="12">
    <location>
        <position position="1"/>
    </location>
</feature>
<dbReference type="Proteomes" id="UP000266426">
    <property type="component" value="Unassembled WGS sequence"/>
</dbReference>
<evidence type="ECO:0000259" key="11">
    <source>
        <dbReference type="PROSITE" id="PS51553"/>
    </source>
</evidence>
<keyword evidence="8 10" id="KW-0067">ATP-binding</keyword>
<comment type="function">
    <text evidence="1">Catalyzes the synthesis of GMP from XMP.</text>
</comment>
<evidence type="ECO:0000256" key="1">
    <source>
        <dbReference type="ARBA" id="ARBA00002332"/>
    </source>
</evidence>
<proteinExistence type="predicted"/>
<keyword evidence="4" id="KW-0436">Ligase</keyword>
<feature type="domain" description="GMPS ATP-PPase" evidence="11">
    <location>
        <begin position="4"/>
        <end position="200"/>
    </location>
</feature>
<comment type="pathway">
    <text evidence="2">Purine metabolism; GMP biosynthesis; GMP from XMP (L-Gln route): step 1/1.</text>
</comment>
<keyword evidence="7 10" id="KW-0658">Purine biosynthesis</keyword>
<gene>
    <name evidence="12" type="ORF">C4541_07280</name>
</gene>
<organism evidence="12 13">
    <name type="scientific">Candidatus Auribacter fodinae</name>
    <dbReference type="NCBI Taxonomy" id="2093366"/>
    <lineage>
        <taxon>Bacteria</taxon>
        <taxon>Pseudomonadati</taxon>
        <taxon>Candidatus Auribacterota</taxon>
        <taxon>Candidatus Auribacteria</taxon>
        <taxon>Candidatus Auribacterales</taxon>
        <taxon>Candidatus Auribacteraceae</taxon>
        <taxon>Candidatus Auribacter</taxon>
    </lineage>
</organism>
<reference evidence="12 13" key="1">
    <citation type="journal article" date="2017" name="ISME J.">
        <title>Energy and carbon metabolisms in a deep terrestrial subsurface fluid microbial community.</title>
        <authorList>
            <person name="Momper L."/>
            <person name="Jungbluth S.P."/>
            <person name="Lee M.D."/>
            <person name="Amend J.P."/>
        </authorList>
    </citation>
    <scope>NUCLEOTIDE SEQUENCE [LARGE SCALE GENOMIC DNA]</scope>
    <source>
        <strain evidence="12">SURF_26</strain>
    </source>
</reference>
<dbReference type="PANTHER" id="PTHR11922">
    <property type="entry name" value="GMP SYNTHASE-RELATED"/>
    <property type="match status" value="1"/>
</dbReference>
<keyword evidence="5 10" id="KW-0547">Nucleotide-binding</keyword>
<evidence type="ECO:0000256" key="8">
    <source>
        <dbReference type="ARBA" id="ARBA00022840"/>
    </source>
</evidence>
<dbReference type="EC" id="6.3.5.2" evidence="3"/>
<dbReference type="UniPathway" id="UPA00189">
    <property type="reaction ID" value="UER00296"/>
</dbReference>
<dbReference type="Pfam" id="PF00958">
    <property type="entry name" value="GMP_synt_C"/>
    <property type="match status" value="1"/>
</dbReference>
<dbReference type="EMBL" id="QZJZ01000059">
    <property type="protein sequence ID" value="RJP58911.1"/>
    <property type="molecule type" value="Genomic_DNA"/>
</dbReference>
<evidence type="ECO:0000256" key="6">
    <source>
        <dbReference type="ARBA" id="ARBA00022749"/>
    </source>
</evidence>
<evidence type="ECO:0000256" key="2">
    <source>
        <dbReference type="ARBA" id="ARBA00005153"/>
    </source>
</evidence>
<protein>
    <recommendedName>
        <fullName evidence="3">GMP synthase (glutamine-hydrolyzing)</fullName>
        <ecNumber evidence="3">6.3.5.2</ecNumber>
    </recommendedName>
</protein>
<keyword evidence="6 10" id="KW-0332">GMP biosynthesis</keyword>
<evidence type="ECO:0000256" key="5">
    <source>
        <dbReference type="ARBA" id="ARBA00022741"/>
    </source>
</evidence>
<dbReference type="Gene3D" id="3.40.50.620">
    <property type="entry name" value="HUPs"/>
    <property type="match status" value="1"/>
</dbReference>
<evidence type="ECO:0000313" key="12">
    <source>
        <dbReference type="EMBL" id="RJP58911.1"/>
    </source>
</evidence>
<dbReference type="PANTHER" id="PTHR11922:SF2">
    <property type="entry name" value="GMP SYNTHASE [GLUTAMINE-HYDROLYZING]"/>
    <property type="match status" value="1"/>
</dbReference>
<sequence>ALPISIKSFLESIRSALKEQVKDRKVFMLVSGGVDSTVAFTLLNDVLGTDRVLGLNIDNGFCRKNEICSIKKLMDKQGYTNLLMQDHSETFLTNVKGVCDPEKKRRIIGKTFIDVANSAIKELNLSEDEWLLGQGTIYPDTIESAGTKNAALIKTHHNRVECVQDLIEKGLVVEPLAQLYKDEVRELGIELGLSEELVWRHPFPGPGLAVRVLCSDGILQEPLQELNSDTVALCKKHNLNVTVLPVRSVGVQGDSRSYEHPALLTGSQDWSVLEKASTHLTNTYKHINRVLALVAPETVPPMRLKESYLTRSRLDVLREADDLVMNFLHEQNLTRVIWQMPTVLLPLTSDGKKECVVLRPVITRDFMTARFAEIPWDNLCILAQEILETGEIDAVFYDVTHKPPGTIEWE</sequence>
<dbReference type="CDD" id="cd01997">
    <property type="entry name" value="GMP_synthase_C"/>
    <property type="match status" value="1"/>
</dbReference>
<evidence type="ECO:0000313" key="13">
    <source>
        <dbReference type="Proteomes" id="UP000266426"/>
    </source>
</evidence>
<dbReference type="Pfam" id="PF02540">
    <property type="entry name" value="NAD_synthase"/>
    <property type="match status" value="1"/>
</dbReference>
<keyword evidence="9" id="KW-0315">Glutamine amidotransferase</keyword>
<evidence type="ECO:0000256" key="3">
    <source>
        <dbReference type="ARBA" id="ARBA00012746"/>
    </source>
</evidence>
<dbReference type="InterPro" id="IPR022310">
    <property type="entry name" value="NAD/GMP_synthase"/>
</dbReference>
<name>A0A3A4RBJ3_9BACT</name>
<dbReference type="Gene3D" id="3.30.300.10">
    <property type="match status" value="2"/>
</dbReference>